<protein>
    <submittedName>
        <fullName evidence="1">Uncharacterized protein</fullName>
    </submittedName>
</protein>
<dbReference type="EnsemblPlants" id="AET6Gv20191200.17">
    <property type="protein sequence ID" value="AET6Gv20191200.17"/>
    <property type="gene ID" value="AET6Gv20191200"/>
</dbReference>
<dbReference type="Proteomes" id="UP000015105">
    <property type="component" value="Chromosome 6D"/>
</dbReference>
<evidence type="ECO:0000313" key="1">
    <source>
        <dbReference type="EnsemblPlants" id="AET6Gv20191200.17"/>
    </source>
</evidence>
<proteinExistence type="predicted"/>
<evidence type="ECO:0000313" key="2">
    <source>
        <dbReference type="Proteomes" id="UP000015105"/>
    </source>
</evidence>
<dbReference type="Gramene" id="AET6Gv20191200.17">
    <property type="protein sequence ID" value="AET6Gv20191200.17"/>
    <property type="gene ID" value="AET6Gv20191200"/>
</dbReference>
<dbReference type="AlphaFoldDB" id="A0A453N279"/>
<reference evidence="1" key="3">
    <citation type="journal article" date="2017" name="Nature">
        <title>Genome sequence of the progenitor of the wheat D genome Aegilops tauschii.</title>
        <authorList>
            <person name="Luo M.C."/>
            <person name="Gu Y.Q."/>
            <person name="Puiu D."/>
            <person name="Wang H."/>
            <person name="Twardziok S.O."/>
            <person name="Deal K.R."/>
            <person name="Huo N."/>
            <person name="Zhu T."/>
            <person name="Wang L."/>
            <person name="Wang Y."/>
            <person name="McGuire P.E."/>
            <person name="Liu S."/>
            <person name="Long H."/>
            <person name="Ramasamy R.K."/>
            <person name="Rodriguez J.C."/>
            <person name="Van S.L."/>
            <person name="Yuan L."/>
            <person name="Wang Z."/>
            <person name="Xia Z."/>
            <person name="Xiao L."/>
            <person name="Anderson O.D."/>
            <person name="Ouyang S."/>
            <person name="Liang Y."/>
            <person name="Zimin A.V."/>
            <person name="Pertea G."/>
            <person name="Qi P."/>
            <person name="Bennetzen J.L."/>
            <person name="Dai X."/>
            <person name="Dawson M.W."/>
            <person name="Muller H.G."/>
            <person name="Kugler K."/>
            <person name="Rivarola-Duarte L."/>
            <person name="Spannagl M."/>
            <person name="Mayer K.F.X."/>
            <person name="Lu F.H."/>
            <person name="Bevan M.W."/>
            <person name="Leroy P."/>
            <person name="Li P."/>
            <person name="You F.M."/>
            <person name="Sun Q."/>
            <person name="Liu Z."/>
            <person name="Lyons E."/>
            <person name="Wicker T."/>
            <person name="Salzberg S.L."/>
            <person name="Devos K.M."/>
            <person name="Dvorak J."/>
        </authorList>
    </citation>
    <scope>NUCLEOTIDE SEQUENCE [LARGE SCALE GENOMIC DNA]</scope>
    <source>
        <strain evidence="1">cv. AL8/78</strain>
    </source>
</reference>
<reference evidence="2" key="1">
    <citation type="journal article" date="2014" name="Science">
        <title>Ancient hybridizations among the ancestral genomes of bread wheat.</title>
        <authorList>
            <consortium name="International Wheat Genome Sequencing Consortium,"/>
            <person name="Marcussen T."/>
            <person name="Sandve S.R."/>
            <person name="Heier L."/>
            <person name="Spannagl M."/>
            <person name="Pfeifer M."/>
            <person name="Jakobsen K.S."/>
            <person name="Wulff B.B."/>
            <person name="Steuernagel B."/>
            <person name="Mayer K.F."/>
            <person name="Olsen O.A."/>
        </authorList>
    </citation>
    <scope>NUCLEOTIDE SEQUENCE [LARGE SCALE GENOMIC DNA]</scope>
    <source>
        <strain evidence="2">cv. AL8/78</strain>
    </source>
</reference>
<name>A0A453N279_AEGTS</name>
<reference evidence="1" key="5">
    <citation type="journal article" date="2021" name="G3 (Bethesda)">
        <title>Aegilops tauschii genome assembly Aet v5.0 features greater sequence contiguity and improved annotation.</title>
        <authorList>
            <person name="Wang L."/>
            <person name="Zhu T."/>
            <person name="Rodriguez J.C."/>
            <person name="Deal K.R."/>
            <person name="Dubcovsky J."/>
            <person name="McGuire P.E."/>
            <person name="Lux T."/>
            <person name="Spannagl M."/>
            <person name="Mayer K.F.X."/>
            <person name="Baldrich P."/>
            <person name="Meyers B.C."/>
            <person name="Huo N."/>
            <person name="Gu Y.Q."/>
            <person name="Zhou H."/>
            <person name="Devos K.M."/>
            <person name="Bennetzen J.L."/>
            <person name="Unver T."/>
            <person name="Budak H."/>
            <person name="Gulick P.J."/>
            <person name="Galiba G."/>
            <person name="Kalapos B."/>
            <person name="Nelson D.R."/>
            <person name="Li P."/>
            <person name="You F.M."/>
            <person name="Luo M.C."/>
            <person name="Dvorak J."/>
        </authorList>
    </citation>
    <scope>NUCLEOTIDE SEQUENCE [LARGE SCALE GENOMIC DNA]</scope>
    <source>
        <strain evidence="1">cv. AL8/78</strain>
    </source>
</reference>
<keyword evidence="2" id="KW-1185">Reference proteome</keyword>
<sequence length="69" mass="8014">MQVEVSELFIYEYVSLYLLLPFLEYQIARAYSESLYNPLLNYCPPPIMLSWIAASWTFSPGPASLPSYR</sequence>
<reference evidence="2" key="2">
    <citation type="journal article" date="2017" name="Nat. Plants">
        <title>The Aegilops tauschii genome reveals multiple impacts of transposons.</title>
        <authorList>
            <person name="Zhao G."/>
            <person name="Zou C."/>
            <person name="Li K."/>
            <person name="Wang K."/>
            <person name="Li T."/>
            <person name="Gao L."/>
            <person name="Zhang X."/>
            <person name="Wang H."/>
            <person name="Yang Z."/>
            <person name="Liu X."/>
            <person name="Jiang W."/>
            <person name="Mao L."/>
            <person name="Kong X."/>
            <person name="Jiao Y."/>
            <person name="Jia J."/>
        </authorList>
    </citation>
    <scope>NUCLEOTIDE SEQUENCE [LARGE SCALE GENOMIC DNA]</scope>
    <source>
        <strain evidence="2">cv. AL8/78</strain>
    </source>
</reference>
<accession>A0A453N279</accession>
<organism evidence="1 2">
    <name type="scientific">Aegilops tauschii subsp. strangulata</name>
    <name type="common">Goatgrass</name>
    <dbReference type="NCBI Taxonomy" id="200361"/>
    <lineage>
        <taxon>Eukaryota</taxon>
        <taxon>Viridiplantae</taxon>
        <taxon>Streptophyta</taxon>
        <taxon>Embryophyta</taxon>
        <taxon>Tracheophyta</taxon>
        <taxon>Spermatophyta</taxon>
        <taxon>Magnoliopsida</taxon>
        <taxon>Liliopsida</taxon>
        <taxon>Poales</taxon>
        <taxon>Poaceae</taxon>
        <taxon>BOP clade</taxon>
        <taxon>Pooideae</taxon>
        <taxon>Triticodae</taxon>
        <taxon>Triticeae</taxon>
        <taxon>Triticinae</taxon>
        <taxon>Aegilops</taxon>
    </lineage>
</organism>
<reference evidence="1" key="4">
    <citation type="submission" date="2019-03" db="UniProtKB">
        <authorList>
            <consortium name="EnsemblPlants"/>
        </authorList>
    </citation>
    <scope>IDENTIFICATION</scope>
</reference>